<keyword evidence="3" id="KW-1185">Reference proteome</keyword>
<keyword evidence="2" id="KW-0238">DNA-binding</keyword>
<dbReference type="EMBL" id="SGJB01000003">
    <property type="protein sequence ID" value="TQQ85334.1"/>
    <property type="molecule type" value="Genomic_DNA"/>
</dbReference>
<dbReference type="AlphaFoldDB" id="A0A544QXA0"/>
<accession>A0A544QXA0</accession>
<dbReference type="GO" id="GO:0003677">
    <property type="term" value="F:DNA binding"/>
    <property type="evidence" value="ECO:0007669"/>
    <property type="project" value="UniProtKB-KW"/>
</dbReference>
<evidence type="ECO:0000313" key="2">
    <source>
        <dbReference type="EMBL" id="TQQ85334.1"/>
    </source>
</evidence>
<reference evidence="2 3" key="1">
    <citation type="submission" date="2019-02" db="EMBL/GenBank/DDBJ databases">
        <title>Peptostreptococcaceae bacterium ZHW00191 nov., a new bacterium isolated from the human gut.</title>
        <authorList>
            <person name="Zhou H.-W."/>
            <person name="Chen X.-J."/>
        </authorList>
    </citation>
    <scope>NUCLEOTIDE SEQUENCE [LARGE SCALE GENOMIC DNA]</scope>
    <source>
        <strain evidence="2 3">ZHW00191</strain>
    </source>
</reference>
<evidence type="ECO:0000256" key="1">
    <source>
        <dbReference type="SAM" id="MobiDB-lite"/>
    </source>
</evidence>
<evidence type="ECO:0000313" key="3">
    <source>
        <dbReference type="Proteomes" id="UP000317863"/>
    </source>
</evidence>
<feature type="compositionally biased region" description="Basic and acidic residues" evidence="1">
    <location>
        <begin position="19"/>
        <end position="65"/>
    </location>
</feature>
<gene>
    <name evidence="2" type="ORF">EXD82_02780</name>
</gene>
<dbReference type="Proteomes" id="UP000317863">
    <property type="component" value="Unassembled WGS sequence"/>
</dbReference>
<name>A0A544QXA0_9FIRM</name>
<dbReference type="OrthoDB" id="1752260at2"/>
<feature type="region of interest" description="Disordered" evidence="1">
    <location>
        <begin position="1"/>
        <end position="80"/>
    </location>
</feature>
<feature type="compositionally biased region" description="Basic and acidic residues" evidence="1">
    <location>
        <begin position="1"/>
        <end position="12"/>
    </location>
</feature>
<organism evidence="2 3">
    <name type="scientific">Peptacetobacter hominis</name>
    <dbReference type="NCBI Taxonomy" id="2743610"/>
    <lineage>
        <taxon>Bacteria</taxon>
        <taxon>Bacillati</taxon>
        <taxon>Bacillota</taxon>
        <taxon>Clostridia</taxon>
        <taxon>Peptostreptococcales</taxon>
        <taxon>Peptostreptococcaceae</taxon>
        <taxon>Peptacetobacter</taxon>
    </lineage>
</organism>
<sequence length="175" mass="20560">MAKIKENNEKEQQVMFDSLIEKNVSDTKKSEGKNTNKSTESNKKTADKSKNVKEAVSESKDDKIMKNTNKKPTRTVKAKKDRKINITQEDMDKLCEVYDWYLSIKDFVKISSMSEDKEEIVIEDKELKDTKKAYLNIDRKTWEDFDRLCSNSGYKKNEVLTQIIKDFLREHESML</sequence>
<protein>
    <submittedName>
        <fullName evidence="2">DNA-binding protein</fullName>
    </submittedName>
</protein>
<feature type="compositionally biased region" description="Basic residues" evidence="1">
    <location>
        <begin position="68"/>
        <end position="80"/>
    </location>
</feature>
<comment type="caution">
    <text evidence="2">The sequence shown here is derived from an EMBL/GenBank/DDBJ whole genome shotgun (WGS) entry which is preliminary data.</text>
</comment>
<dbReference type="RefSeq" id="WP_142535385.1">
    <property type="nucleotide sequence ID" value="NZ_SGJB01000003.1"/>
</dbReference>
<proteinExistence type="predicted"/>